<evidence type="ECO:0000259" key="2">
    <source>
        <dbReference type="Pfam" id="PF12706"/>
    </source>
</evidence>
<organism evidence="3 4">
    <name type="scientific">Williamsia sterculiae</name>
    <dbReference type="NCBI Taxonomy" id="1344003"/>
    <lineage>
        <taxon>Bacteria</taxon>
        <taxon>Bacillati</taxon>
        <taxon>Actinomycetota</taxon>
        <taxon>Actinomycetes</taxon>
        <taxon>Mycobacteriales</taxon>
        <taxon>Nocardiaceae</taxon>
        <taxon>Williamsia</taxon>
    </lineage>
</organism>
<dbReference type="OrthoDB" id="3204284at2"/>
<dbReference type="AlphaFoldDB" id="A0A1N7D2N0"/>
<dbReference type="PANTHER" id="PTHR43546:SF9">
    <property type="entry name" value="L-ASCORBATE-6-PHOSPHATE LACTONASE ULAG-RELATED"/>
    <property type="match status" value="1"/>
</dbReference>
<evidence type="ECO:0000313" key="4">
    <source>
        <dbReference type="Proteomes" id="UP000186218"/>
    </source>
</evidence>
<dbReference type="EMBL" id="FTNT01000001">
    <property type="protein sequence ID" value="SIR70126.1"/>
    <property type="molecule type" value="Genomic_DNA"/>
</dbReference>
<dbReference type="Gene3D" id="3.60.15.10">
    <property type="entry name" value="Ribonuclease Z/Hydroxyacylglutathione hydrolase-like"/>
    <property type="match status" value="1"/>
</dbReference>
<feature type="domain" description="Metallo-beta-lactamase" evidence="2">
    <location>
        <begin position="30"/>
        <end position="220"/>
    </location>
</feature>
<proteinExistence type="predicted"/>
<evidence type="ECO:0000256" key="1">
    <source>
        <dbReference type="ARBA" id="ARBA00022801"/>
    </source>
</evidence>
<dbReference type="Pfam" id="PF12706">
    <property type="entry name" value="Lactamase_B_2"/>
    <property type="match status" value="1"/>
</dbReference>
<sequence length="258" mass="26824">MTASSTAMPVPAAFTALGGPSVVIELGRVRLLVDPTFDPAGEYPIGSRALMKTFDAVLGPEDIGTIDAVLLSHDQHADNLDRGGRRFLGLAPLVLTTTLAASRLDGVCRGLEPWETAGVGDVTVTAVPAQHGPNGTEELTGPVIGFVLSGPGAPTVYVSGDNALLAVVRQVAERFPTIGVAVLFAGAARTPLIDGFLTLTSDEAAEAARLLAADRVLAVHTDGWAHFTEDATAVRTAFERVGIERLLIDATPGRRTVI</sequence>
<dbReference type="InterPro" id="IPR036866">
    <property type="entry name" value="RibonucZ/Hydroxyglut_hydro"/>
</dbReference>
<dbReference type="InterPro" id="IPR050114">
    <property type="entry name" value="UPF0173_UPF0282_UlaG_hydrolase"/>
</dbReference>
<reference evidence="3 4" key="1">
    <citation type="submission" date="2017-01" db="EMBL/GenBank/DDBJ databases">
        <authorList>
            <person name="Mah S.A."/>
            <person name="Swanson W.J."/>
            <person name="Moy G.W."/>
            <person name="Vacquier V.D."/>
        </authorList>
    </citation>
    <scope>NUCLEOTIDE SEQUENCE [LARGE SCALE GENOMIC DNA]</scope>
    <source>
        <strain evidence="3 4">CPCC 203464</strain>
    </source>
</reference>
<dbReference type="Proteomes" id="UP000186218">
    <property type="component" value="Unassembled WGS sequence"/>
</dbReference>
<keyword evidence="1" id="KW-0378">Hydrolase</keyword>
<dbReference type="InterPro" id="IPR001279">
    <property type="entry name" value="Metallo-B-lactamas"/>
</dbReference>
<dbReference type="RefSeq" id="WP_083709186.1">
    <property type="nucleotide sequence ID" value="NZ_FTNT01000001.1"/>
</dbReference>
<dbReference type="SUPFAM" id="SSF56281">
    <property type="entry name" value="Metallo-hydrolase/oxidoreductase"/>
    <property type="match status" value="1"/>
</dbReference>
<evidence type="ECO:0000313" key="3">
    <source>
        <dbReference type="EMBL" id="SIR70126.1"/>
    </source>
</evidence>
<keyword evidence="4" id="KW-1185">Reference proteome</keyword>
<name>A0A1N7D2N0_9NOCA</name>
<accession>A0A1N7D2N0</accession>
<protein>
    <submittedName>
        <fullName evidence="3">L-ascorbate metabolism protein UlaG, beta-lactamase superfamily</fullName>
    </submittedName>
</protein>
<dbReference type="PANTHER" id="PTHR43546">
    <property type="entry name" value="UPF0173 METAL-DEPENDENT HYDROLASE MJ1163-RELATED"/>
    <property type="match status" value="1"/>
</dbReference>
<dbReference type="STRING" id="1344003.SAMN05445060_0537"/>
<gene>
    <name evidence="3" type="ORF">SAMN05445060_0537</name>
</gene>
<dbReference type="GO" id="GO:0016787">
    <property type="term" value="F:hydrolase activity"/>
    <property type="evidence" value="ECO:0007669"/>
    <property type="project" value="UniProtKB-KW"/>
</dbReference>